<gene>
    <name evidence="1" type="ORF">CKO40_04155</name>
</gene>
<sequence>MIQDQLINEIKQIPGNKLAELYDLIHYFRLGLASEQEVTHAQRPIGLAKGQFQVPASFCEPLPDEILEGFEGKQ</sequence>
<accession>A0AAJ0U1W7</accession>
<comment type="caution">
    <text evidence="1">The sequence shown here is derived from an EMBL/GenBank/DDBJ whole genome shotgun (WGS) entry which is preliminary data.</text>
</comment>
<proteinExistence type="predicted"/>
<evidence type="ECO:0008006" key="3">
    <source>
        <dbReference type="Google" id="ProtNLM"/>
    </source>
</evidence>
<name>A0AAJ0U1W7_9GAMM</name>
<dbReference type="RefSeq" id="WP_200344935.1">
    <property type="nucleotide sequence ID" value="NZ_NRSJ01000005.1"/>
</dbReference>
<dbReference type="Proteomes" id="UP001296776">
    <property type="component" value="Unassembled WGS sequence"/>
</dbReference>
<keyword evidence="2" id="KW-1185">Reference proteome</keyword>
<dbReference type="EMBL" id="NRSJ01000005">
    <property type="protein sequence ID" value="MBK1703754.1"/>
    <property type="molecule type" value="Genomic_DNA"/>
</dbReference>
<protein>
    <recommendedName>
        <fullName evidence="3">DUF2281 domain-containing protein</fullName>
    </recommendedName>
</protein>
<evidence type="ECO:0000313" key="1">
    <source>
        <dbReference type="EMBL" id="MBK1703754.1"/>
    </source>
</evidence>
<evidence type="ECO:0000313" key="2">
    <source>
        <dbReference type="Proteomes" id="UP001296776"/>
    </source>
</evidence>
<organism evidence="1 2">
    <name type="scientific">Halochromatium glycolicum</name>
    <dbReference type="NCBI Taxonomy" id="85075"/>
    <lineage>
        <taxon>Bacteria</taxon>
        <taxon>Pseudomonadati</taxon>
        <taxon>Pseudomonadota</taxon>
        <taxon>Gammaproteobacteria</taxon>
        <taxon>Chromatiales</taxon>
        <taxon>Chromatiaceae</taxon>
        <taxon>Halochromatium</taxon>
    </lineage>
</organism>
<reference evidence="1" key="1">
    <citation type="submission" date="2017-08" db="EMBL/GenBank/DDBJ databases">
        <authorList>
            <person name="Imhoff J.F."/>
            <person name="Rahn T."/>
            <person name="Kuenzel S."/>
            <person name="Neulinger S.C."/>
        </authorList>
    </citation>
    <scope>NUCLEOTIDE SEQUENCE</scope>
    <source>
        <strain evidence="1">DSM 11080</strain>
    </source>
</reference>
<reference evidence="1" key="2">
    <citation type="journal article" date="2020" name="Microorganisms">
        <title>Osmotic Adaptation and Compatible Solute Biosynthesis of Phototrophic Bacteria as Revealed from Genome Analyses.</title>
        <authorList>
            <person name="Imhoff J.F."/>
            <person name="Rahn T."/>
            <person name="Kunzel S."/>
            <person name="Keller A."/>
            <person name="Neulinger S.C."/>
        </authorList>
    </citation>
    <scope>NUCLEOTIDE SEQUENCE</scope>
    <source>
        <strain evidence="1">DSM 11080</strain>
    </source>
</reference>
<dbReference type="AlphaFoldDB" id="A0AAJ0U1W7"/>